<dbReference type="RefSeq" id="WP_109793238.1">
    <property type="nucleotide sequence ID" value="NZ_PHIG01000031.1"/>
</dbReference>
<keyword evidence="4" id="KW-1185">Reference proteome</keyword>
<dbReference type="EMBL" id="PHIG01000031">
    <property type="protein sequence ID" value="PJK29964.1"/>
    <property type="molecule type" value="Genomic_DNA"/>
</dbReference>
<keyword evidence="1" id="KW-0175">Coiled coil</keyword>
<sequence length="779" mass="83139">MVERDVTIRLRLKDGEKVENRLKKLGVGGQRALAKIERSSKPASKSLLALNAASGRVQLGMGALAGRAGGLGNALGALGPAGLGVGAAMGTAALAMNMAIRAAREAVVQFSDLANTADKLGVTVESLQELRFAAEQVGVSSQTMDLAMQRFTRRLAEAQQGAGELKPILDQYNIAIRDAEGNSRSAAEVLGDLADAAAGAEKPQERLRIAFKAFDSEGAALVNLLRQGREGLEGYAAQARATGAVVEDHIVQKARDTGDELNRLDQQNRALMSQIGVFFADWHVTFVKVKNEVLAAINDILDLFRDLDELSSSGIRSEMDDIDQRLGRWRERLEAVTTSLSHVSPAERARAEAVLEGRGGSMLQNSNDQTLRLLKQQAVLEEKIAEDMARRADLQARLDELAVDRRDREDSVAGGGTGVDVDSSAETDKVADVIKGLEDRLQVMRLEAKGAAGELAAAQARSLQQAGLFGAADTDARAQKIRDLVAAMRSMTEEEQRLKQVEQDRAALIDRYTTAEERRQKLLADAPALLKGAKQAEEILARIRKDVERERLDAATDFSSGVKRAFRDMAADAEDAASVAEDAIKSGMSGAQDAIKGFVRTGKLDLASLGDVALDIFADIAAQQATTRLINPFLSSIGLFAADGAVLSGGRVIPHSRGGLVDGPTFFPMARGNIGVMGEAGPEAIMPLERTRDGALGVRALLDAGPAAPSAAGPRIVFAPVIQIGGGQGGDPRRDRELADTIADRLRREFENMIDERVADNLRPGGMLSPFGDTGRFGY</sequence>
<dbReference type="Pfam" id="PF09718">
    <property type="entry name" value="Tape_meas_lam_C"/>
    <property type="match status" value="1"/>
</dbReference>
<feature type="domain" description="Bacteriophage tail tape measure C-terminal" evidence="2">
    <location>
        <begin position="557"/>
        <end position="630"/>
    </location>
</feature>
<comment type="caution">
    <text evidence="3">The sequence shown here is derived from an EMBL/GenBank/DDBJ whole genome shotgun (WGS) entry which is preliminary data.</text>
</comment>
<protein>
    <recommendedName>
        <fullName evidence="2">Bacteriophage tail tape measure C-terminal domain-containing protein</fullName>
    </recommendedName>
</protein>
<dbReference type="Proteomes" id="UP000229498">
    <property type="component" value="Unassembled WGS sequence"/>
</dbReference>
<name>A0A2M9G2P5_9PROT</name>
<accession>A0A2M9G2P5</accession>
<evidence type="ECO:0000259" key="2">
    <source>
        <dbReference type="Pfam" id="PF09718"/>
    </source>
</evidence>
<organism evidence="3 4">
    <name type="scientific">Minwuia thermotolerans</name>
    <dbReference type="NCBI Taxonomy" id="2056226"/>
    <lineage>
        <taxon>Bacteria</taxon>
        <taxon>Pseudomonadati</taxon>
        <taxon>Pseudomonadota</taxon>
        <taxon>Alphaproteobacteria</taxon>
        <taxon>Minwuiales</taxon>
        <taxon>Minwuiaceae</taxon>
        <taxon>Minwuia</taxon>
    </lineage>
</organism>
<evidence type="ECO:0000313" key="3">
    <source>
        <dbReference type="EMBL" id="PJK29964.1"/>
    </source>
</evidence>
<evidence type="ECO:0000313" key="4">
    <source>
        <dbReference type="Proteomes" id="UP000229498"/>
    </source>
</evidence>
<dbReference type="InterPro" id="IPR006431">
    <property type="entry name" value="Phage_tape_meas_C"/>
</dbReference>
<feature type="coiled-coil region" evidence="1">
    <location>
        <begin position="484"/>
        <end position="553"/>
    </location>
</feature>
<reference evidence="3 4" key="1">
    <citation type="submission" date="2017-11" db="EMBL/GenBank/DDBJ databases">
        <title>Draft genome sequence of Rhizobiales bacterium SY3-13.</title>
        <authorList>
            <person name="Sun C."/>
        </authorList>
    </citation>
    <scope>NUCLEOTIDE SEQUENCE [LARGE SCALE GENOMIC DNA]</scope>
    <source>
        <strain evidence="3 4">SY3-13</strain>
    </source>
</reference>
<proteinExistence type="predicted"/>
<dbReference type="OrthoDB" id="38641at2"/>
<dbReference type="AlphaFoldDB" id="A0A2M9G2P5"/>
<evidence type="ECO:0000256" key="1">
    <source>
        <dbReference type="SAM" id="Coils"/>
    </source>
</evidence>
<gene>
    <name evidence="3" type="ORF">CVT23_09360</name>
</gene>